<dbReference type="AlphaFoldDB" id="A0A368KLS8"/>
<dbReference type="OrthoDB" id="286995at2"/>
<reference evidence="2 3" key="1">
    <citation type="submission" date="2018-07" db="EMBL/GenBank/DDBJ databases">
        <title>Comparative genomes isolates from brazilian mangrove.</title>
        <authorList>
            <person name="De Araujo J.E."/>
            <person name="Taketani R.G."/>
            <person name="Silva M.C.P."/>
            <person name="Lourenco M.V."/>
            <person name="Oliveira V.M."/>
            <person name="Andreote F.D."/>
        </authorList>
    </citation>
    <scope>NUCLEOTIDE SEQUENCE [LARGE SCALE GENOMIC DNA]</scope>
    <source>
        <strain evidence="2 3">HEX PRIS-MGV</strain>
    </source>
</reference>
<dbReference type="EMBL" id="QPEX01000044">
    <property type="protein sequence ID" value="RCS42147.1"/>
    <property type="molecule type" value="Genomic_DNA"/>
</dbReference>
<dbReference type="RefSeq" id="WP_114371423.1">
    <property type="nucleotide sequence ID" value="NZ_QPEX01000044.1"/>
</dbReference>
<evidence type="ECO:0000313" key="2">
    <source>
        <dbReference type="EMBL" id="RCS42147.1"/>
    </source>
</evidence>
<comment type="caution">
    <text evidence="2">The sequence shown here is derived from an EMBL/GenBank/DDBJ whole genome shotgun (WGS) entry which is preliminary data.</text>
</comment>
<organism evidence="2 3">
    <name type="scientific">Bremerella cremea</name>
    <dbReference type="NCBI Taxonomy" id="1031537"/>
    <lineage>
        <taxon>Bacteria</taxon>
        <taxon>Pseudomonadati</taxon>
        <taxon>Planctomycetota</taxon>
        <taxon>Planctomycetia</taxon>
        <taxon>Pirellulales</taxon>
        <taxon>Pirellulaceae</taxon>
        <taxon>Bremerella</taxon>
    </lineage>
</organism>
<gene>
    <name evidence="2" type="ORF">DTL42_20160</name>
</gene>
<keyword evidence="1" id="KW-0732">Signal</keyword>
<feature type="signal peptide" evidence="1">
    <location>
        <begin position="1"/>
        <end position="24"/>
    </location>
</feature>
<protein>
    <submittedName>
        <fullName evidence="2">Uncharacterized protein</fullName>
    </submittedName>
</protein>
<accession>A0A368KLS8</accession>
<feature type="chain" id="PRO_5017066547" evidence="1">
    <location>
        <begin position="25"/>
        <end position="205"/>
    </location>
</feature>
<sequence length="205" mass="22565">MSAFNRLLATFPLLFSLLTSTALAQPGGEEPREGVIIKIRLCEQPAGAKYPTILAQPMLQTLVGQPAQIRVGGSLKSQFYPSMHEMGLKLNVVATKHDDKRYAVKADLVRGRTLGENDPDTEIFTTETLQVRMLAENGQLNKIAISPSKWCELTLFTPQGYVDFQEEANRHKPHPAGTTFSYSAKPTVSTIPPMIARPETLPSSQ</sequence>
<proteinExistence type="predicted"/>
<dbReference type="Proteomes" id="UP000253562">
    <property type="component" value="Unassembled WGS sequence"/>
</dbReference>
<evidence type="ECO:0000313" key="3">
    <source>
        <dbReference type="Proteomes" id="UP000253562"/>
    </source>
</evidence>
<name>A0A368KLS8_9BACT</name>
<evidence type="ECO:0000256" key="1">
    <source>
        <dbReference type="SAM" id="SignalP"/>
    </source>
</evidence>